<feature type="transmembrane region" description="Helical" evidence="18">
    <location>
        <begin position="160"/>
        <end position="176"/>
    </location>
</feature>
<evidence type="ECO:0000256" key="1">
    <source>
        <dbReference type="ARBA" id="ARBA00004141"/>
    </source>
</evidence>
<dbReference type="GO" id="GO:0032153">
    <property type="term" value="C:cell division site"/>
    <property type="evidence" value="ECO:0007669"/>
    <property type="project" value="TreeGrafter"/>
</dbReference>
<gene>
    <name evidence="19" type="ORF">C7445_10430</name>
</gene>
<feature type="transmembrane region" description="Helical" evidence="18">
    <location>
        <begin position="55"/>
        <end position="75"/>
    </location>
</feature>
<comment type="caution">
    <text evidence="19">The sequence shown here is derived from an EMBL/GenBank/DDBJ whole genome shotgun (WGS) entry which is preliminary data.</text>
</comment>
<proteinExistence type="inferred from homology"/>
<keyword evidence="5" id="KW-0133">Cell shape</keyword>
<sequence length="517" mass="56581">MACTGGNPPDEVSFSFVIVHLGCRDMKAHVELKDELSSVTEWGANVRTERHQPDYILMITVLMLTGIGVVTIYSASMVYDLHMGLSPGHFAVRQLAAAILGLVAFAVCTYIPYHFWYRHAAKCLLASVALLLLVMVPGIGHRSLGASRWIGTSSFHLQPSELAVIAIVLYLAFLLTKKLPVLHDSKRALRPALVITYLLTILVFAEPDMGTAMTLFLSATVLLFASGLRIKPLVLTLAVSFGLGVLGAHMASYRSSRLTAFFHPFQHAQTSGYQLVQGLTAIANGGWTGRGFAASISSTGYLPESYTDFIFAVFTEEWGWLGDIGLLAIFAVLIWRGFHIARYARDRFGSLLAIGLTSTIIIQAAINLGAVTWMLPVTGIPLPFISYGGTDVAINLLAAGILMSVSRETGLVMPEEDTIADIISVDELRAERSQSESTEAKFPSLQQPARVTRLSSRRGRKRGNAQTRQQDVGAPARSQRNLSLSWRAQQEMASDRRGRQNGRNSESSRDKRNRGKR</sequence>
<feature type="transmembrane region" description="Helical" evidence="18">
    <location>
        <begin position="188"/>
        <end position="205"/>
    </location>
</feature>
<evidence type="ECO:0000256" key="18">
    <source>
        <dbReference type="SAM" id="Phobius"/>
    </source>
</evidence>
<evidence type="ECO:0000256" key="15">
    <source>
        <dbReference type="ARBA" id="ARBA00049902"/>
    </source>
</evidence>
<organism evidence="19 20">
    <name type="scientific">Alicyclobacillus sacchari</name>
    <dbReference type="NCBI Taxonomy" id="392010"/>
    <lineage>
        <taxon>Bacteria</taxon>
        <taxon>Bacillati</taxon>
        <taxon>Bacillota</taxon>
        <taxon>Bacilli</taxon>
        <taxon>Bacillales</taxon>
        <taxon>Alicyclobacillaceae</taxon>
        <taxon>Alicyclobacillus</taxon>
    </lineage>
</organism>
<keyword evidence="20" id="KW-1185">Reference proteome</keyword>
<protein>
    <recommendedName>
        <fullName evidence="12">Probable peptidoglycan glycosyltransferase FtsW</fullName>
        <ecNumber evidence="14">2.4.99.28</ecNumber>
    </recommendedName>
    <alternativeName>
        <fullName evidence="13">Cell division protein FtsW</fullName>
    </alternativeName>
    <alternativeName>
        <fullName evidence="10">Cell wall polymerase</fullName>
    </alternativeName>
    <alternativeName>
        <fullName evidence="9">Peptidoglycan polymerase</fullName>
    </alternativeName>
</protein>
<feature type="region of interest" description="Disordered" evidence="17">
    <location>
        <begin position="434"/>
        <end position="517"/>
    </location>
</feature>
<evidence type="ECO:0000256" key="4">
    <source>
        <dbReference type="ARBA" id="ARBA00022692"/>
    </source>
</evidence>
<evidence type="ECO:0000256" key="16">
    <source>
        <dbReference type="ARBA" id="ARBA00049966"/>
    </source>
</evidence>
<dbReference type="PANTHER" id="PTHR30474:SF2">
    <property type="entry name" value="PEPTIDOGLYCAN GLYCOSYLTRANSFERASE FTSW-RELATED"/>
    <property type="match status" value="1"/>
</dbReference>
<feature type="transmembrane region" description="Helical" evidence="18">
    <location>
        <begin position="211"/>
        <end position="228"/>
    </location>
</feature>
<evidence type="ECO:0000256" key="17">
    <source>
        <dbReference type="SAM" id="MobiDB-lite"/>
    </source>
</evidence>
<evidence type="ECO:0000256" key="5">
    <source>
        <dbReference type="ARBA" id="ARBA00022960"/>
    </source>
</evidence>
<feature type="transmembrane region" description="Helical" evidence="18">
    <location>
        <begin position="95"/>
        <end position="116"/>
    </location>
</feature>
<dbReference type="EC" id="2.4.99.28" evidence="14"/>
<accession>A0A4R8LPT4</accession>
<keyword evidence="2" id="KW-0328">Glycosyltransferase</keyword>
<evidence type="ECO:0000256" key="3">
    <source>
        <dbReference type="ARBA" id="ARBA00022679"/>
    </source>
</evidence>
<dbReference type="GO" id="GO:0051301">
    <property type="term" value="P:cell division"/>
    <property type="evidence" value="ECO:0007669"/>
    <property type="project" value="UniProtKB-KW"/>
</dbReference>
<keyword evidence="6" id="KW-0573">Peptidoglycan synthesis</keyword>
<keyword evidence="19" id="KW-0132">Cell division</keyword>
<keyword evidence="4 18" id="KW-0812">Transmembrane</keyword>
<dbReference type="Proteomes" id="UP000294581">
    <property type="component" value="Unassembled WGS sequence"/>
</dbReference>
<dbReference type="InterPro" id="IPR001182">
    <property type="entry name" value="FtsW/RodA"/>
</dbReference>
<evidence type="ECO:0000313" key="19">
    <source>
        <dbReference type="EMBL" id="TDY49519.1"/>
    </source>
</evidence>
<dbReference type="GO" id="GO:0015648">
    <property type="term" value="F:lipid-linked peptidoglycan transporter activity"/>
    <property type="evidence" value="ECO:0007669"/>
    <property type="project" value="TreeGrafter"/>
</dbReference>
<dbReference type="GO" id="GO:0005886">
    <property type="term" value="C:plasma membrane"/>
    <property type="evidence" value="ECO:0007669"/>
    <property type="project" value="TreeGrafter"/>
</dbReference>
<dbReference type="GO" id="GO:0008360">
    <property type="term" value="P:regulation of cell shape"/>
    <property type="evidence" value="ECO:0007669"/>
    <property type="project" value="UniProtKB-KW"/>
</dbReference>
<feature type="transmembrane region" description="Helical" evidence="18">
    <location>
        <begin position="350"/>
        <end position="372"/>
    </location>
</feature>
<feature type="compositionally biased region" description="Polar residues" evidence="17">
    <location>
        <begin position="478"/>
        <end position="492"/>
    </location>
</feature>
<dbReference type="Pfam" id="PF01098">
    <property type="entry name" value="FTSW_RODA_SPOVE"/>
    <property type="match status" value="1"/>
</dbReference>
<feature type="transmembrane region" description="Helical" evidence="18">
    <location>
        <begin position="384"/>
        <end position="405"/>
    </location>
</feature>
<keyword evidence="3" id="KW-0808">Transferase</keyword>
<reference evidence="19 20" key="1">
    <citation type="submission" date="2019-03" db="EMBL/GenBank/DDBJ databases">
        <title>Genomic Encyclopedia of Type Strains, Phase IV (KMG-IV): sequencing the most valuable type-strain genomes for metagenomic binning, comparative biology and taxonomic classification.</title>
        <authorList>
            <person name="Goeker M."/>
        </authorList>
    </citation>
    <scope>NUCLEOTIDE SEQUENCE [LARGE SCALE GENOMIC DNA]</scope>
    <source>
        <strain evidence="19 20">DSM 17974</strain>
    </source>
</reference>
<evidence type="ECO:0000256" key="2">
    <source>
        <dbReference type="ARBA" id="ARBA00022676"/>
    </source>
</evidence>
<comment type="catalytic activity">
    <reaction evidence="15">
        <text>[GlcNAc-(1-&gt;4)-Mur2Ac(oyl-L-Ala-gamma-D-Glu-L-Lys-D-Ala-D-Ala)](n)-di-trans,octa-cis-undecaprenyl diphosphate + beta-D-GlcNAc-(1-&gt;4)-Mur2Ac(oyl-L-Ala-gamma-D-Glu-L-Lys-D-Ala-D-Ala)-di-trans,octa-cis-undecaprenyl diphosphate = [GlcNAc-(1-&gt;4)-Mur2Ac(oyl-L-Ala-gamma-D-Glu-L-Lys-D-Ala-D-Ala)](n+1)-di-trans,octa-cis-undecaprenyl diphosphate + di-trans,octa-cis-undecaprenyl diphosphate + H(+)</text>
        <dbReference type="Rhea" id="RHEA:23708"/>
        <dbReference type="Rhea" id="RHEA-COMP:9602"/>
        <dbReference type="Rhea" id="RHEA-COMP:9603"/>
        <dbReference type="ChEBI" id="CHEBI:15378"/>
        <dbReference type="ChEBI" id="CHEBI:58405"/>
        <dbReference type="ChEBI" id="CHEBI:60033"/>
        <dbReference type="ChEBI" id="CHEBI:78435"/>
        <dbReference type="EC" id="2.4.99.28"/>
    </reaction>
</comment>
<evidence type="ECO:0000256" key="13">
    <source>
        <dbReference type="ARBA" id="ARBA00041418"/>
    </source>
</evidence>
<dbReference type="EMBL" id="SORF01000004">
    <property type="protein sequence ID" value="TDY49519.1"/>
    <property type="molecule type" value="Genomic_DNA"/>
</dbReference>
<comment type="similarity">
    <text evidence="11">Belongs to the SEDS family. FtsW subfamily.</text>
</comment>
<evidence type="ECO:0000256" key="12">
    <source>
        <dbReference type="ARBA" id="ARBA00041185"/>
    </source>
</evidence>
<evidence type="ECO:0000256" key="9">
    <source>
        <dbReference type="ARBA" id="ARBA00032370"/>
    </source>
</evidence>
<feature type="transmembrane region" description="Helical" evidence="18">
    <location>
        <begin position="123"/>
        <end position="140"/>
    </location>
</feature>
<evidence type="ECO:0000256" key="8">
    <source>
        <dbReference type="ARBA" id="ARBA00023136"/>
    </source>
</evidence>
<dbReference type="AlphaFoldDB" id="A0A4R8LPT4"/>
<name>A0A4R8LPT4_9BACL</name>
<evidence type="ECO:0000256" key="7">
    <source>
        <dbReference type="ARBA" id="ARBA00022989"/>
    </source>
</evidence>
<feature type="transmembrane region" description="Helical" evidence="18">
    <location>
        <begin position="318"/>
        <end position="338"/>
    </location>
</feature>
<evidence type="ECO:0000256" key="11">
    <source>
        <dbReference type="ARBA" id="ARBA00038053"/>
    </source>
</evidence>
<evidence type="ECO:0000313" key="20">
    <source>
        <dbReference type="Proteomes" id="UP000294581"/>
    </source>
</evidence>
<dbReference type="GO" id="GO:0009252">
    <property type="term" value="P:peptidoglycan biosynthetic process"/>
    <property type="evidence" value="ECO:0007669"/>
    <property type="project" value="UniProtKB-KW"/>
</dbReference>
<keyword evidence="8 18" id="KW-0472">Membrane</keyword>
<comment type="subcellular location">
    <subcellularLocation>
        <location evidence="1">Membrane</location>
        <topology evidence="1">Multi-pass membrane protein</topology>
    </subcellularLocation>
</comment>
<evidence type="ECO:0000256" key="6">
    <source>
        <dbReference type="ARBA" id="ARBA00022984"/>
    </source>
</evidence>
<evidence type="ECO:0000256" key="14">
    <source>
        <dbReference type="ARBA" id="ARBA00044770"/>
    </source>
</evidence>
<dbReference type="PANTHER" id="PTHR30474">
    <property type="entry name" value="CELL CYCLE PROTEIN"/>
    <property type="match status" value="1"/>
</dbReference>
<keyword evidence="7 18" id="KW-1133">Transmembrane helix</keyword>
<dbReference type="GO" id="GO:0008955">
    <property type="term" value="F:peptidoglycan glycosyltransferase activity"/>
    <property type="evidence" value="ECO:0007669"/>
    <property type="project" value="UniProtKB-EC"/>
</dbReference>
<comment type="function">
    <text evidence="16">Peptidoglycan polymerase that is essential for cell division.</text>
</comment>
<evidence type="ECO:0000256" key="10">
    <source>
        <dbReference type="ARBA" id="ARBA00033270"/>
    </source>
</evidence>
<keyword evidence="19" id="KW-0131">Cell cycle</keyword>
<feature type="transmembrane region" description="Helical" evidence="18">
    <location>
        <begin position="233"/>
        <end position="253"/>
    </location>
</feature>